<dbReference type="GO" id="GO:0005634">
    <property type="term" value="C:nucleus"/>
    <property type="evidence" value="ECO:0007669"/>
    <property type="project" value="TreeGrafter"/>
</dbReference>
<keyword evidence="1" id="KW-0547">Nucleotide-binding</keyword>
<protein>
    <recommendedName>
        <fullName evidence="8">Transcription termination factor 2</fullName>
    </recommendedName>
</protein>
<dbReference type="Gene3D" id="3.40.50.10810">
    <property type="entry name" value="Tandem AAA-ATPase domain"/>
    <property type="match status" value="1"/>
</dbReference>
<dbReference type="InterPro" id="IPR038718">
    <property type="entry name" value="SNF2-like_sf"/>
</dbReference>
<dbReference type="AlphaFoldDB" id="A0AAW1D014"/>
<proteinExistence type="predicted"/>
<evidence type="ECO:0000256" key="2">
    <source>
        <dbReference type="ARBA" id="ARBA00022801"/>
    </source>
</evidence>
<dbReference type="Proteomes" id="UP001461498">
    <property type="component" value="Unassembled WGS sequence"/>
</dbReference>
<comment type="caution">
    <text evidence="6">The sequence shown here is derived from an EMBL/GenBank/DDBJ whole genome shotgun (WGS) entry which is preliminary data.</text>
</comment>
<feature type="domain" description="Helicase C-terminal" evidence="5">
    <location>
        <begin position="756"/>
        <end position="915"/>
    </location>
</feature>
<dbReference type="InterPro" id="IPR000330">
    <property type="entry name" value="SNF2_N"/>
</dbReference>
<keyword evidence="7" id="KW-1185">Reference proteome</keyword>
<evidence type="ECO:0000256" key="1">
    <source>
        <dbReference type="ARBA" id="ARBA00022741"/>
    </source>
</evidence>
<sequence length="921" mass="106177">MESNHFIVVHPQETSEEEKVALTDEESEAAKDVVNVYDSPCHAKYLQNLPSTSSQTTYDKVTFKDVNSNAIEKLFGATSNHNDVELNSDNSLDDIPQTTSQVTAHPEVHGLDEFDSLDTWNSEKSFNYNHGSNDYSLMSSENFDDTCDGTTSLEDEFHIDSEKIHEKQNVTLKGEKRKSFEDIIDLTSDYEDEIQDDVYLDKFGPDFLANKQFHLKIEKQKLNIKEMDFSFQLKNPQSDSTNIEKGLFPSLKRKRINNNIESEKKKLKSIFDSETLMDKQMLCMTGDQYNVPCVNKFRTDPIDLDWSDFDEKELVNIDRNVTEDTIEKLHESINNQPERFSAEPKFGLKVSLLPHQKYGLGWALWRESQEPSGGILADDMGLGKTLTMISLILYTLKDEKNKDNDRCINPARQKIPDGGTLVIVPASLLSQWLNEINSKVFTGQMSYYLYHGPSRKKEKRLPNFHIVLSTYGTVQKESFNDPLMKINWKRVILDEAHIIRNRKSKQASSIFDLECDKRWALTGTPVQNQETDLYNILKFLRCKPFDDYKIWKKLINKKDVAGIMRLNCILKSILLRRTKEELKHEGHLASLKSKTYHDIPVLLNEEEYEVYKSVAYFSKTLFLQLIKQKAEKESLFSTGICSVRPSFKVLFEENPFPDHPELRELYSDMMSLTEVEAHHILVLMLRLRQICVHPALARSVLDKNELENDGIDSDEHVEIPIVDRLYGMSLSATPEISNNIFYRARWSSKLRAVVECVMDIFGKTRDKIIIVSQWVKALDIIKEYLMEKDIDFVEFNGNILMKKRPEIIAEFNEHVFGPRVMLLSLMAGGTGLNLMGANHLILVDCHWNPQVEAQAFDRIYRVGQLKEVHIYKFICTNTIEERIVELQKRKLALSHNVLNGSIITSGSKLTLNDLKMLFNVN</sequence>
<dbReference type="InterPro" id="IPR001650">
    <property type="entry name" value="Helicase_C-like"/>
</dbReference>
<dbReference type="InterPro" id="IPR014001">
    <property type="entry name" value="Helicase_ATP-bd"/>
</dbReference>
<keyword evidence="3" id="KW-0067">ATP-binding</keyword>
<dbReference type="GO" id="GO:0008094">
    <property type="term" value="F:ATP-dependent activity, acting on DNA"/>
    <property type="evidence" value="ECO:0007669"/>
    <property type="project" value="TreeGrafter"/>
</dbReference>
<evidence type="ECO:0000313" key="6">
    <source>
        <dbReference type="EMBL" id="KAK9502473.1"/>
    </source>
</evidence>
<evidence type="ECO:0008006" key="8">
    <source>
        <dbReference type="Google" id="ProtNLM"/>
    </source>
</evidence>
<keyword evidence="2" id="KW-0378">Hydrolase</keyword>
<dbReference type="InterPro" id="IPR049730">
    <property type="entry name" value="SNF2/RAD54-like_C"/>
</dbReference>
<dbReference type="EMBL" id="JAPXFL010000008">
    <property type="protein sequence ID" value="KAK9502473.1"/>
    <property type="molecule type" value="Genomic_DNA"/>
</dbReference>
<dbReference type="Pfam" id="PF00271">
    <property type="entry name" value="Helicase_C"/>
    <property type="match status" value="1"/>
</dbReference>
<dbReference type="PROSITE" id="PS51194">
    <property type="entry name" value="HELICASE_CTER"/>
    <property type="match status" value="1"/>
</dbReference>
<dbReference type="PROSITE" id="PS51192">
    <property type="entry name" value="HELICASE_ATP_BIND_1"/>
    <property type="match status" value="1"/>
</dbReference>
<organism evidence="6 7">
    <name type="scientific">Rhynocoris fuscipes</name>
    <dbReference type="NCBI Taxonomy" id="488301"/>
    <lineage>
        <taxon>Eukaryota</taxon>
        <taxon>Metazoa</taxon>
        <taxon>Ecdysozoa</taxon>
        <taxon>Arthropoda</taxon>
        <taxon>Hexapoda</taxon>
        <taxon>Insecta</taxon>
        <taxon>Pterygota</taxon>
        <taxon>Neoptera</taxon>
        <taxon>Paraneoptera</taxon>
        <taxon>Hemiptera</taxon>
        <taxon>Heteroptera</taxon>
        <taxon>Panheteroptera</taxon>
        <taxon>Cimicomorpha</taxon>
        <taxon>Reduviidae</taxon>
        <taxon>Harpactorinae</taxon>
        <taxon>Harpactorini</taxon>
        <taxon>Rhynocoris</taxon>
    </lineage>
</organism>
<accession>A0AAW1D014</accession>
<dbReference type="GO" id="GO:0016787">
    <property type="term" value="F:hydrolase activity"/>
    <property type="evidence" value="ECO:0007669"/>
    <property type="project" value="UniProtKB-KW"/>
</dbReference>
<dbReference type="InterPro" id="IPR050628">
    <property type="entry name" value="SNF2_RAD54_helicase_TF"/>
</dbReference>
<dbReference type="Pfam" id="PF00176">
    <property type="entry name" value="SNF2-rel_dom"/>
    <property type="match status" value="1"/>
</dbReference>
<dbReference type="Gene3D" id="3.40.50.300">
    <property type="entry name" value="P-loop containing nucleotide triphosphate hydrolases"/>
    <property type="match status" value="1"/>
</dbReference>
<evidence type="ECO:0000259" key="5">
    <source>
        <dbReference type="PROSITE" id="PS51194"/>
    </source>
</evidence>
<dbReference type="GO" id="GO:0006281">
    <property type="term" value="P:DNA repair"/>
    <property type="evidence" value="ECO:0007669"/>
    <property type="project" value="TreeGrafter"/>
</dbReference>
<dbReference type="CDD" id="cd18793">
    <property type="entry name" value="SF2_C_SNF"/>
    <property type="match status" value="1"/>
</dbReference>
<dbReference type="GO" id="GO:0005524">
    <property type="term" value="F:ATP binding"/>
    <property type="evidence" value="ECO:0007669"/>
    <property type="project" value="UniProtKB-KW"/>
</dbReference>
<dbReference type="SUPFAM" id="SSF52540">
    <property type="entry name" value="P-loop containing nucleoside triphosphate hydrolases"/>
    <property type="match status" value="2"/>
</dbReference>
<name>A0AAW1D014_9HEMI</name>
<evidence type="ECO:0000256" key="3">
    <source>
        <dbReference type="ARBA" id="ARBA00022840"/>
    </source>
</evidence>
<dbReference type="PANTHER" id="PTHR45626:SF50">
    <property type="entry name" value="TRANSCRIPTION TERMINATION FACTOR 2"/>
    <property type="match status" value="1"/>
</dbReference>
<reference evidence="6 7" key="1">
    <citation type="submission" date="2022-12" db="EMBL/GenBank/DDBJ databases">
        <title>Chromosome-level genome assembly of true bugs.</title>
        <authorList>
            <person name="Ma L."/>
            <person name="Li H."/>
        </authorList>
    </citation>
    <scope>NUCLEOTIDE SEQUENCE [LARGE SCALE GENOMIC DNA]</scope>
    <source>
        <strain evidence="6">Lab_2022b</strain>
    </source>
</reference>
<evidence type="ECO:0000259" key="4">
    <source>
        <dbReference type="PROSITE" id="PS51192"/>
    </source>
</evidence>
<evidence type="ECO:0000313" key="7">
    <source>
        <dbReference type="Proteomes" id="UP001461498"/>
    </source>
</evidence>
<dbReference type="InterPro" id="IPR027417">
    <property type="entry name" value="P-loop_NTPase"/>
</dbReference>
<dbReference type="PANTHER" id="PTHR45626">
    <property type="entry name" value="TRANSCRIPTION TERMINATION FACTOR 2-RELATED"/>
    <property type="match status" value="1"/>
</dbReference>
<dbReference type="SMART" id="SM00487">
    <property type="entry name" value="DEXDc"/>
    <property type="match status" value="1"/>
</dbReference>
<gene>
    <name evidence="6" type="ORF">O3M35_011247</name>
</gene>
<dbReference type="SMART" id="SM00490">
    <property type="entry name" value="HELICc"/>
    <property type="match status" value="1"/>
</dbReference>
<feature type="domain" description="Helicase ATP-binding" evidence="4">
    <location>
        <begin position="365"/>
        <end position="543"/>
    </location>
</feature>